<dbReference type="GO" id="GO:0006357">
    <property type="term" value="P:regulation of transcription by RNA polymerase II"/>
    <property type="evidence" value="ECO:0007669"/>
    <property type="project" value="InterPro"/>
</dbReference>
<sequence>METRAAPVAASSPVASSASAVVREQLQQYARLASALLHSLLPSSATSTTPGPSSSSVASSGDRSAAALQKNASPEELMERLLRTDQALLRALNQLREHQRQQQRLARLKDEVAKKDGVVEQLALQLQQAQGTLQRVIDDTTTKLDRPLVPGGGSARRDGVDVDEVVAYAHKVSYTTSAPPNWNPNLPHMRMFLPPAPQEINILQGNFYHNSTSAPIPDFSDLTGAAKKEEADLGAPDLGAGPTLPMQQPLPFAGGPAPALIPIAELPPAPPSGLAPPPSEPVKQIMLDLNPDDEDSDSSSDLDDDEDDWV</sequence>
<dbReference type="KEGG" id="acan:ACA1_114570"/>
<dbReference type="OrthoDB" id="1929813at2759"/>
<dbReference type="InterPro" id="IPR019258">
    <property type="entry name" value="Mediator_Med4"/>
</dbReference>
<name>L8H5U5_ACACF</name>
<evidence type="ECO:0000256" key="1">
    <source>
        <dbReference type="ARBA" id="ARBA00004123"/>
    </source>
</evidence>
<comment type="similarity">
    <text evidence="2 6">Belongs to the Mediator complex subunit 4 family.</text>
</comment>
<dbReference type="GeneID" id="14920921"/>
<dbReference type="VEuPathDB" id="AmoebaDB:ACA1_114570"/>
<evidence type="ECO:0000313" key="9">
    <source>
        <dbReference type="EMBL" id="ELR20078.1"/>
    </source>
</evidence>
<feature type="region of interest" description="Disordered" evidence="8">
    <location>
        <begin position="44"/>
        <end position="72"/>
    </location>
</feature>
<feature type="coiled-coil region" evidence="7">
    <location>
        <begin position="88"/>
        <end position="139"/>
    </location>
</feature>
<dbReference type="STRING" id="1257118.L8H5U5"/>
<keyword evidence="4 6" id="KW-0804">Transcription</keyword>
<keyword evidence="3 6" id="KW-0805">Transcription regulation</keyword>
<comment type="subunit">
    <text evidence="6">Component of the Mediator complex.</text>
</comment>
<evidence type="ECO:0000256" key="6">
    <source>
        <dbReference type="RuleBase" id="RU364141"/>
    </source>
</evidence>
<accession>L8H5U5</accession>
<reference evidence="9 10" key="1">
    <citation type="journal article" date="2013" name="Genome Biol.">
        <title>Genome of Acanthamoeba castellanii highlights extensive lateral gene transfer and early evolution of tyrosine kinase signaling.</title>
        <authorList>
            <person name="Clarke M."/>
            <person name="Lohan A.J."/>
            <person name="Liu B."/>
            <person name="Lagkouvardos I."/>
            <person name="Roy S."/>
            <person name="Zafar N."/>
            <person name="Bertelli C."/>
            <person name="Schilde C."/>
            <person name="Kianianmomeni A."/>
            <person name="Burglin T.R."/>
            <person name="Frech C."/>
            <person name="Turcotte B."/>
            <person name="Kopec K.O."/>
            <person name="Synnott J.M."/>
            <person name="Choo C."/>
            <person name="Paponov I."/>
            <person name="Finkler A."/>
            <person name="Soon Heng Tan C."/>
            <person name="Hutchins A.P."/>
            <person name="Weinmeier T."/>
            <person name="Rattei T."/>
            <person name="Chu J.S."/>
            <person name="Gimenez G."/>
            <person name="Irimia M."/>
            <person name="Rigden D.J."/>
            <person name="Fitzpatrick D.A."/>
            <person name="Lorenzo-Morales J."/>
            <person name="Bateman A."/>
            <person name="Chiu C.H."/>
            <person name="Tang P."/>
            <person name="Hegemann P."/>
            <person name="Fromm H."/>
            <person name="Raoult D."/>
            <person name="Greub G."/>
            <person name="Miranda-Saavedra D."/>
            <person name="Chen N."/>
            <person name="Nash P."/>
            <person name="Ginger M.L."/>
            <person name="Horn M."/>
            <person name="Schaap P."/>
            <person name="Caler L."/>
            <person name="Loftus B."/>
        </authorList>
    </citation>
    <scope>NUCLEOTIDE SEQUENCE [LARGE SCALE GENOMIC DNA]</scope>
    <source>
        <strain evidence="9 10">Neff</strain>
    </source>
</reference>
<dbReference type="AlphaFoldDB" id="L8H5U5"/>
<evidence type="ECO:0000256" key="8">
    <source>
        <dbReference type="SAM" id="MobiDB-lite"/>
    </source>
</evidence>
<dbReference type="GO" id="GO:0003712">
    <property type="term" value="F:transcription coregulator activity"/>
    <property type="evidence" value="ECO:0007669"/>
    <property type="project" value="InterPro"/>
</dbReference>
<feature type="compositionally biased region" description="Pro residues" evidence="8">
    <location>
        <begin position="265"/>
        <end position="280"/>
    </location>
</feature>
<keyword evidence="10" id="KW-1185">Reference proteome</keyword>
<evidence type="ECO:0000313" key="10">
    <source>
        <dbReference type="Proteomes" id="UP000011083"/>
    </source>
</evidence>
<dbReference type="GO" id="GO:0070847">
    <property type="term" value="C:core mediator complex"/>
    <property type="evidence" value="ECO:0007669"/>
    <property type="project" value="TreeGrafter"/>
</dbReference>
<feature type="compositionally biased region" description="Low complexity" evidence="8">
    <location>
        <begin position="44"/>
        <end position="67"/>
    </location>
</feature>
<dbReference type="Proteomes" id="UP000011083">
    <property type="component" value="Unassembled WGS sequence"/>
</dbReference>
<evidence type="ECO:0000256" key="5">
    <source>
        <dbReference type="ARBA" id="ARBA00023242"/>
    </source>
</evidence>
<evidence type="ECO:0000256" key="3">
    <source>
        <dbReference type="ARBA" id="ARBA00023015"/>
    </source>
</evidence>
<dbReference type="OMA" id="YAHKISG"/>
<dbReference type="Pfam" id="PF10018">
    <property type="entry name" value="Med4"/>
    <property type="match status" value="1"/>
</dbReference>
<proteinExistence type="inferred from homology"/>
<keyword evidence="6" id="KW-0010">Activator</keyword>
<keyword evidence="5 6" id="KW-0539">Nucleus</keyword>
<keyword evidence="7" id="KW-0175">Coiled coil</keyword>
<dbReference type="RefSeq" id="XP_004342188.1">
    <property type="nucleotide sequence ID" value="XM_004342139.1"/>
</dbReference>
<evidence type="ECO:0000256" key="4">
    <source>
        <dbReference type="ARBA" id="ARBA00023163"/>
    </source>
</evidence>
<organism evidence="9 10">
    <name type="scientific">Acanthamoeba castellanii (strain ATCC 30010 / Neff)</name>
    <dbReference type="NCBI Taxonomy" id="1257118"/>
    <lineage>
        <taxon>Eukaryota</taxon>
        <taxon>Amoebozoa</taxon>
        <taxon>Discosea</taxon>
        <taxon>Longamoebia</taxon>
        <taxon>Centramoebida</taxon>
        <taxon>Acanthamoebidae</taxon>
        <taxon>Acanthamoeba</taxon>
    </lineage>
</organism>
<feature type="compositionally biased region" description="Low complexity" evidence="8">
    <location>
        <begin position="249"/>
        <end position="264"/>
    </location>
</feature>
<feature type="compositionally biased region" description="Acidic residues" evidence="8">
    <location>
        <begin position="290"/>
        <end position="310"/>
    </location>
</feature>
<evidence type="ECO:0000256" key="7">
    <source>
        <dbReference type="SAM" id="Coils"/>
    </source>
</evidence>
<dbReference type="PANTHER" id="PTHR13208:SF2">
    <property type="entry name" value="MEDIATOR OF RNA POLYMERASE II TRANSCRIPTION SUBUNIT 4"/>
    <property type="match status" value="1"/>
</dbReference>
<dbReference type="GO" id="GO:0016592">
    <property type="term" value="C:mediator complex"/>
    <property type="evidence" value="ECO:0007669"/>
    <property type="project" value="InterPro"/>
</dbReference>
<evidence type="ECO:0000256" key="2">
    <source>
        <dbReference type="ARBA" id="ARBA00009626"/>
    </source>
</evidence>
<dbReference type="PANTHER" id="PTHR13208">
    <property type="entry name" value="MEDIATOR OF RNA POLYMERASE II TRANSCRIPTION SUBUNIT 4"/>
    <property type="match status" value="1"/>
</dbReference>
<comment type="function">
    <text evidence="6">Component of the Mediator complex, a coactivator involved in the regulated transcription of nearly all RNA polymerase II-dependent genes. Mediator functions as a bridge to convey information from gene-specific regulatory proteins to the basal RNA polymerase II transcription machinery. Mediator is recruited to promoters by direct interactions with regulatory proteins and serves as a scaffold for the assembly of a functional preinitiation complex with RNA polymerase II and the general transcription factors.</text>
</comment>
<feature type="region of interest" description="Disordered" evidence="8">
    <location>
        <begin position="233"/>
        <end position="310"/>
    </location>
</feature>
<comment type="subcellular location">
    <subcellularLocation>
        <location evidence="1 6">Nucleus</location>
    </subcellularLocation>
</comment>
<protein>
    <recommendedName>
        <fullName evidence="6">Mediator of RNA polymerase II transcription subunit 4</fullName>
    </recommendedName>
    <alternativeName>
        <fullName evidence="6">Mediator complex subunit 4</fullName>
    </alternativeName>
</protein>
<gene>
    <name evidence="6" type="primary">MED4</name>
    <name evidence="9" type="ORF">ACA1_114570</name>
</gene>
<dbReference type="EMBL" id="KB007926">
    <property type="protein sequence ID" value="ELR20078.1"/>
    <property type="molecule type" value="Genomic_DNA"/>
</dbReference>